<evidence type="ECO:0000256" key="4">
    <source>
        <dbReference type="ARBA" id="ARBA00022989"/>
    </source>
</evidence>
<evidence type="ECO:0000313" key="8">
    <source>
        <dbReference type="Proteomes" id="UP001199044"/>
    </source>
</evidence>
<evidence type="ECO:0000256" key="6">
    <source>
        <dbReference type="SAM" id="Phobius"/>
    </source>
</evidence>
<feature type="transmembrane region" description="Helical" evidence="6">
    <location>
        <begin position="123"/>
        <end position="140"/>
    </location>
</feature>
<accession>A0ABS7YNG8</accession>
<comment type="caution">
    <text evidence="7">The sequence shown here is derived from an EMBL/GenBank/DDBJ whole genome shotgun (WGS) entry which is preliminary data.</text>
</comment>
<evidence type="ECO:0000256" key="1">
    <source>
        <dbReference type="ARBA" id="ARBA00004651"/>
    </source>
</evidence>
<feature type="transmembrane region" description="Helical" evidence="6">
    <location>
        <begin position="217"/>
        <end position="243"/>
    </location>
</feature>
<keyword evidence="4 6" id="KW-1133">Transmembrane helix</keyword>
<proteinExistence type="predicted"/>
<sequence>MNQLKKEITLLSGVGQLSTTLMGTGLFMIPAVAAGIAGNYTLWAWIALFIAICPIALTFATLGKHYPSAGGTAYFVRQAFNSRMENAVAWLFVSIIPVGIPPAVKLASGFLQPLLPDAINSPLFAQTFTLALLLAVNLSGSKSSGRIQTVIAISIFALIGAFLWKGNIGWQDTQMPLMQSEQWLPISLALGVMFWCFVGIEAFAHMGEEFKNPQRDFPIAILVGCFVAGATYFACTVVVLKFHAYGSESFDSGSIPWLSAQLFGPRLASVISLIGFFACFASINLYTQSLARMVWAQARQHRPNSPLATLSERGVPKRATLLVFGVLLASCWLGELTNMELPVFLTLANSVFVMIYLLAMLSATRLLHGKGKALAYIALLLCVLVFVCLGWAMLYALMILLIFMQPWKRASTINRTLPTADESH</sequence>
<dbReference type="InterPro" id="IPR050367">
    <property type="entry name" value="APC_superfamily"/>
</dbReference>
<evidence type="ECO:0000256" key="5">
    <source>
        <dbReference type="ARBA" id="ARBA00023136"/>
    </source>
</evidence>
<evidence type="ECO:0000313" key="7">
    <source>
        <dbReference type="EMBL" id="MCA2017231.1"/>
    </source>
</evidence>
<dbReference type="NCBIfam" id="NF008245">
    <property type="entry name" value="PRK11021.1"/>
    <property type="match status" value="1"/>
</dbReference>
<dbReference type="Proteomes" id="UP001199044">
    <property type="component" value="Unassembled WGS sequence"/>
</dbReference>
<keyword evidence="5 6" id="KW-0472">Membrane</keyword>
<feature type="transmembrane region" description="Helical" evidence="6">
    <location>
        <begin position="343"/>
        <end position="361"/>
    </location>
</feature>
<dbReference type="EMBL" id="JAIWIU010000098">
    <property type="protein sequence ID" value="MCA2017231.1"/>
    <property type="molecule type" value="Genomic_DNA"/>
</dbReference>
<keyword evidence="3 6" id="KW-0812">Transmembrane</keyword>
<gene>
    <name evidence="7" type="primary">yjeH</name>
    <name evidence="7" type="ORF">LDJ79_13990</name>
</gene>
<keyword evidence="2" id="KW-1003">Cell membrane</keyword>
<feature type="transmembrane region" description="Helical" evidence="6">
    <location>
        <begin position="373"/>
        <end position="404"/>
    </location>
</feature>
<dbReference type="RefSeq" id="WP_068717170.1">
    <property type="nucleotide sequence ID" value="NZ_AP014636.1"/>
</dbReference>
<dbReference type="PANTHER" id="PTHR42770:SF13">
    <property type="entry name" value="L-METHIONINE_BRANCHED-CHAIN AMINO ACID EXPORTER YJEH"/>
    <property type="match status" value="1"/>
</dbReference>
<evidence type="ECO:0000256" key="3">
    <source>
        <dbReference type="ARBA" id="ARBA00022692"/>
    </source>
</evidence>
<protein>
    <submittedName>
        <fullName evidence="7">L-methionine/branched-chain amino acid transporter</fullName>
    </submittedName>
</protein>
<feature type="transmembrane region" description="Helical" evidence="6">
    <location>
        <begin position="147"/>
        <end position="164"/>
    </location>
</feature>
<name>A0ABS7YNG8_9VIBR</name>
<dbReference type="InterPro" id="IPR002293">
    <property type="entry name" value="AA/rel_permease1"/>
</dbReference>
<organism evidence="7 8">
    <name type="scientific">Vibrio tritonius</name>
    <dbReference type="NCBI Taxonomy" id="1435069"/>
    <lineage>
        <taxon>Bacteria</taxon>
        <taxon>Pseudomonadati</taxon>
        <taxon>Pseudomonadota</taxon>
        <taxon>Gammaproteobacteria</taxon>
        <taxon>Vibrionales</taxon>
        <taxon>Vibrionaceae</taxon>
        <taxon>Vibrio</taxon>
    </lineage>
</organism>
<dbReference type="Pfam" id="PF13520">
    <property type="entry name" value="AA_permease_2"/>
    <property type="match status" value="1"/>
</dbReference>
<feature type="transmembrane region" description="Helical" evidence="6">
    <location>
        <begin position="43"/>
        <end position="63"/>
    </location>
</feature>
<comment type="subcellular location">
    <subcellularLocation>
        <location evidence="1">Cell membrane</location>
        <topology evidence="1">Multi-pass membrane protein</topology>
    </subcellularLocation>
</comment>
<evidence type="ECO:0000256" key="2">
    <source>
        <dbReference type="ARBA" id="ARBA00022475"/>
    </source>
</evidence>
<feature type="transmembrane region" description="Helical" evidence="6">
    <location>
        <begin position="84"/>
        <end position="103"/>
    </location>
</feature>
<feature type="transmembrane region" description="Helical" evidence="6">
    <location>
        <begin position="263"/>
        <end position="286"/>
    </location>
</feature>
<feature type="transmembrane region" description="Helical" evidence="6">
    <location>
        <begin position="184"/>
        <end position="205"/>
    </location>
</feature>
<keyword evidence="8" id="KW-1185">Reference proteome</keyword>
<dbReference type="Gene3D" id="1.20.1740.10">
    <property type="entry name" value="Amino acid/polyamine transporter I"/>
    <property type="match status" value="1"/>
</dbReference>
<dbReference type="PANTHER" id="PTHR42770">
    <property type="entry name" value="AMINO ACID TRANSPORTER-RELATED"/>
    <property type="match status" value="1"/>
</dbReference>
<dbReference type="PIRSF" id="PIRSF006060">
    <property type="entry name" value="AA_transporter"/>
    <property type="match status" value="1"/>
</dbReference>
<reference evidence="8" key="1">
    <citation type="submission" date="2023-07" db="EMBL/GenBank/DDBJ databases">
        <title>Molecular identification of indigenous halophilic bacteria isolated from red sea cost, biodegradation of synthetic dyes and assessment of degraded metabolite toxicity.</title>
        <authorList>
            <person name="Chaieb K."/>
            <person name="Altayb H.N."/>
        </authorList>
    </citation>
    <scope>NUCLEOTIDE SEQUENCE [LARGE SCALE GENOMIC DNA]</scope>
    <source>
        <strain evidence="8">K20</strain>
    </source>
</reference>